<evidence type="ECO:0000256" key="2">
    <source>
        <dbReference type="ARBA" id="ARBA00022801"/>
    </source>
</evidence>
<evidence type="ECO:0000256" key="1">
    <source>
        <dbReference type="ARBA" id="ARBA00005622"/>
    </source>
</evidence>
<keyword evidence="2 4" id="KW-0378">Hydrolase</keyword>
<dbReference type="InterPro" id="IPR052558">
    <property type="entry name" value="Siderophore_Hydrolase_D"/>
</dbReference>
<organism evidence="4 5">
    <name type="scientific">Chryseobacterium populi</name>
    <dbReference type="NCBI Taxonomy" id="1144316"/>
    <lineage>
        <taxon>Bacteria</taxon>
        <taxon>Pseudomonadati</taxon>
        <taxon>Bacteroidota</taxon>
        <taxon>Flavobacteriia</taxon>
        <taxon>Flavobacteriales</taxon>
        <taxon>Weeksellaceae</taxon>
        <taxon>Chryseobacterium group</taxon>
        <taxon>Chryseobacterium</taxon>
    </lineage>
</organism>
<keyword evidence="3" id="KW-0732">Signal</keyword>
<comment type="similarity">
    <text evidence="1">Belongs to the esterase D family.</text>
</comment>
<dbReference type="EMBL" id="AKJY01000115">
    <property type="protein sequence ID" value="EJL67783.1"/>
    <property type="molecule type" value="Genomic_DNA"/>
</dbReference>
<dbReference type="Proteomes" id="UP000007509">
    <property type="component" value="Unassembled WGS sequence"/>
</dbReference>
<evidence type="ECO:0000313" key="4">
    <source>
        <dbReference type="EMBL" id="EJL67783.1"/>
    </source>
</evidence>
<dbReference type="AlphaFoldDB" id="J2K3E3"/>
<comment type="caution">
    <text evidence="4">The sequence shown here is derived from an EMBL/GenBank/DDBJ whole genome shotgun (WGS) entry which is preliminary data.</text>
</comment>
<dbReference type="InterPro" id="IPR000801">
    <property type="entry name" value="Esterase-like"/>
</dbReference>
<feature type="signal peptide" evidence="3">
    <location>
        <begin position="1"/>
        <end position="22"/>
    </location>
</feature>
<dbReference type="InterPro" id="IPR029058">
    <property type="entry name" value="AB_hydrolase_fold"/>
</dbReference>
<feature type="chain" id="PRO_5003749505" evidence="3">
    <location>
        <begin position="23"/>
        <end position="347"/>
    </location>
</feature>
<accession>J2K3E3</accession>
<dbReference type="GO" id="GO:0016788">
    <property type="term" value="F:hydrolase activity, acting on ester bonds"/>
    <property type="evidence" value="ECO:0007669"/>
    <property type="project" value="TreeGrafter"/>
</dbReference>
<dbReference type="Gene3D" id="3.40.50.1820">
    <property type="entry name" value="alpha/beta hydrolase"/>
    <property type="match status" value="1"/>
</dbReference>
<gene>
    <name evidence="4" type="ORF">PMI13_04041</name>
</gene>
<evidence type="ECO:0000256" key="3">
    <source>
        <dbReference type="SAM" id="SignalP"/>
    </source>
</evidence>
<dbReference type="SUPFAM" id="SSF53474">
    <property type="entry name" value="alpha/beta-Hydrolases"/>
    <property type="match status" value="1"/>
</dbReference>
<dbReference type="Pfam" id="PF00756">
    <property type="entry name" value="Esterase"/>
    <property type="match status" value="1"/>
</dbReference>
<dbReference type="PATRIC" id="fig|1144316.3.peg.4040"/>
<protein>
    <submittedName>
        <fullName evidence="4">Putative hydrolase of alpha/beta superfamily</fullName>
    </submittedName>
</protein>
<dbReference type="PANTHER" id="PTHR40841:SF2">
    <property type="entry name" value="SIDEROPHORE-DEGRADING ESTERASE (EUROFUNG)"/>
    <property type="match status" value="1"/>
</dbReference>
<keyword evidence="5" id="KW-1185">Reference proteome</keyword>
<proteinExistence type="inferred from homology"/>
<dbReference type="PANTHER" id="PTHR40841">
    <property type="entry name" value="SIDEROPHORE TRIACETYLFUSARININE C ESTERASE"/>
    <property type="match status" value="1"/>
</dbReference>
<name>J2K3E3_9FLAO</name>
<reference evidence="4 5" key="1">
    <citation type="journal article" date="2012" name="J. Bacteriol.">
        <title>Twenty-one genome sequences from Pseudomonas species and 19 genome sequences from diverse bacteria isolated from the rhizosphere and endosphere of Populus deltoides.</title>
        <authorList>
            <person name="Brown S.D."/>
            <person name="Utturkar S.M."/>
            <person name="Klingeman D.M."/>
            <person name="Johnson C.M."/>
            <person name="Martin S.L."/>
            <person name="Land M.L."/>
            <person name="Lu T.Y."/>
            <person name="Schadt C.W."/>
            <person name="Doktycz M.J."/>
            <person name="Pelletier D.A."/>
        </authorList>
    </citation>
    <scope>NUCLEOTIDE SEQUENCE [LARGE SCALE GENOMIC DNA]</scope>
    <source>
        <strain evidence="4 5">CF314</strain>
    </source>
</reference>
<evidence type="ECO:0000313" key="5">
    <source>
        <dbReference type="Proteomes" id="UP000007509"/>
    </source>
</evidence>
<sequence>MIKIFKKIIVFCFCMLCVLVFSQQNVDKKKIFSKVLNEEREIWISVPKSYHSSDISKAKYPVIYLLDAEINFDYVEPMLKYLARNPYPDMPECILVGITNTDRTRDMTPSKSSTKSPVNPTEILFENSGGAENFAAFIQTELKSFIQNNYRTENYSILLGHSFGGLFTINTLVEHPDYFNAYIANDPSLWWDKQIVNEKMRKALKDGKFSKAKFLYLSEADNKDNKSWNSDMIDGIQNFKTILSSQDKINYKHQFYEDEMHGTVSYPGNYNGLRFIFKGYRTDIKKLSKNPQLLETEYKAFSEKMGYQFLPSEEYLNFIINFMDKNKFEESKLYFEKFKLKIYQNSL</sequence>